<dbReference type="EMBL" id="SJPM01000020">
    <property type="protein sequence ID" value="TWT89212.1"/>
    <property type="molecule type" value="Genomic_DNA"/>
</dbReference>
<dbReference type="GO" id="GO:0020037">
    <property type="term" value="F:heme binding"/>
    <property type="evidence" value="ECO:0007669"/>
    <property type="project" value="InterPro"/>
</dbReference>
<dbReference type="GO" id="GO:0005506">
    <property type="term" value="F:iron ion binding"/>
    <property type="evidence" value="ECO:0007669"/>
    <property type="project" value="InterPro"/>
</dbReference>
<proteinExistence type="predicted"/>
<name>A0A5C5ZNY5_9BACT</name>
<keyword evidence="2" id="KW-1185">Reference proteome</keyword>
<dbReference type="SUPFAM" id="SSF47175">
    <property type="entry name" value="Cytochromes"/>
    <property type="match status" value="1"/>
</dbReference>
<reference evidence="1 2" key="1">
    <citation type="submission" date="2019-02" db="EMBL/GenBank/DDBJ databases">
        <title>Deep-cultivation of Planctomycetes and their phenomic and genomic characterization uncovers novel biology.</title>
        <authorList>
            <person name="Wiegand S."/>
            <person name="Jogler M."/>
            <person name="Boedeker C."/>
            <person name="Pinto D."/>
            <person name="Vollmers J."/>
            <person name="Rivas-Marin E."/>
            <person name="Kohn T."/>
            <person name="Peeters S.H."/>
            <person name="Heuer A."/>
            <person name="Rast P."/>
            <person name="Oberbeckmann S."/>
            <person name="Bunk B."/>
            <person name="Jeske O."/>
            <person name="Meyerdierks A."/>
            <person name="Storesund J.E."/>
            <person name="Kallscheuer N."/>
            <person name="Luecker S."/>
            <person name="Lage O.M."/>
            <person name="Pohl T."/>
            <person name="Merkel B.J."/>
            <person name="Hornburger P."/>
            <person name="Mueller R.-W."/>
            <person name="Bruemmer F."/>
            <person name="Labrenz M."/>
            <person name="Spormann A.M."/>
            <person name="Op Den Camp H."/>
            <person name="Overmann J."/>
            <person name="Amann R."/>
            <person name="Jetten M.S.M."/>
            <person name="Mascher T."/>
            <person name="Medema M.H."/>
            <person name="Devos D.P."/>
            <person name="Kaster A.-K."/>
            <person name="Ovreas L."/>
            <person name="Rohde M."/>
            <person name="Galperin M.Y."/>
            <person name="Jogler C."/>
        </authorList>
    </citation>
    <scope>NUCLEOTIDE SEQUENCE [LARGE SCALE GENOMIC DNA]</scope>
    <source>
        <strain evidence="1 2">Pla100</strain>
    </source>
</reference>
<organism evidence="1 2">
    <name type="scientific">Neorhodopirellula pilleata</name>
    <dbReference type="NCBI Taxonomy" id="2714738"/>
    <lineage>
        <taxon>Bacteria</taxon>
        <taxon>Pseudomonadati</taxon>
        <taxon>Planctomycetota</taxon>
        <taxon>Planctomycetia</taxon>
        <taxon>Pirellulales</taxon>
        <taxon>Pirellulaceae</taxon>
        <taxon>Neorhodopirellula</taxon>
    </lineage>
</organism>
<sequence length="67" mass="7439">MAIRDTGYDMQKWRGLSADLQVAGKQLHQAAQNQDFQATTEAYRALVQNCNDCHQQLAGGHAPELQP</sequence>
<dbReference type="AlphaFoldDB" id="A0A5C5ZNY5"/>
<dbReference type="InterPro" id="IPR010980">
    <property type="entry name" value="Cyt_c/b562"/>
</dbReference>
<evidence type="ECO:0000313" key="1">
    <source>
        <dbReference type="EMBL" id="TWT89212.1"/>
    </source>
</evidence>
<dbReference type="RefSeq" id="WP_146581983.1">
    <property type="nucleotide sequence ID" value="NZ_SJPM01000020.1"/>
</dbReference>
<dbReference type="Pfam" id="PF01322">
    <property type="entry name" value="Cytochrom_C_2"/>
    <property type="match status" value="1"/>
</dbReference>
<dbReference type="GO" id="GO:0022900">
    <property type="term" value="P:electron transport chain"/>
    <property type="evidence" value="ECO:0007669"/>
    <property type="project" value="InterPro"/>
</dbReference>
<comment type="caution">
    <text evidence="1">The sequence shown here is derived from an EMBL/GenBank/DDBJ whole genome shotgun (WGS) entry which is preliminary data.</text>
</comment>
<dbReference type="Proteomes" id="UP000316213">
    <property type="component" value="Unassembled WGS sequence"/>
</dbReference>
<dbReference type="InterPro" id="IPR002321">
    <property type="entry name" value="Cyt_c_II"/>
</dbReference>
<evidence type="ECO:0000313" key="2">
    <source>
        <dbReference type="Proteomes" id="UP000316213"/>
    </source>
</evidence>
<accession>A0A5C5ZNY5</accession>
<dbReference type="GO" id="GO:0009055">
    <property type="term" value="F:electron transfer activity"/>
    <property type="evidence" value="ECO:0007669"/>
    <property type="project" value="InterPro"/>
</dbReference>
<dbReference type="OrthoDB" id="282936at2"/>
<protein>
    <recommendedName>
        <fullName evidence="3">Cytochrome C</fullName>
    </recommendedName>
</protein>
<dbReference type="Gene3D" id="1.20.120.10">
    <property type="entry name" value="Cytochrome c/b562"/>
    <property type="match status" value="1"/>
</dbReference>
<evidence type="ECO:0008006" key="3">
    <source>
        <dbReference type="Google" id="ProtNLM"/>
    </source>
</evidence>
<gene>
    <name evidence="1" type="ORF">Pla100_56800</name>
</gene>